<sequence>MGFEDGYFTDVIDAEEAGGVAVANRDGFIESEDKVFDSLGELLEGQHSPSSNPFGGLTMAPDLTLKLCRIWKRFNPFMKTLNSSENKTWVLRSLEFALKFKKGAS</sequence>
<proteinExistence type="predicted"/>
<evidence type="ECO:0000313" key="2">
    <source>
        <dbReference type="Proteomes" id="UP000017836"/>
    </source>
</evidence>
<accession>W1NFL3</accession>
<protein>
    <submittedName>
        <fullName evidence="1">Uncharacterized protein</fullName>
    </submittedName>
</protein>
<name>W1NFL3_AMBTC</name>
<reference evidence="2" key="1">
    <citation type="journal article" date="2013" name="Science">
        <title>The Amborella genome and the evolution of flowering plants.</title>
        <authorList>
            <consortium name="Amborella Genome Project"/>
        </authorList>
    </citation>
    <scope>NUCLEOTIDE SEQUENCE [LARGE SCALE GENOMIC DNA]</scope>
</reference>
<dbReference type="Gramene" id="ERM94597">
    <property type="protein sequence ID" value="ERM94597"/>
    <property type="gene ID" value="AMTR_s00011p00086610"/>
</dbReference>
<dbReference type="HOGENOM" id="CLU_2240201_0_0_1"/>
<organism evidence="1 2">
    <name type="scientific">Amborella trichopoda</name>
    <dbReference type="NCBI Taxonomy" id="13333"/>
    <lineage>
        <taxon>Eukaryota</taxon>
        <taxon>Viridiplantae</taxon>
        <taxon>Streptophyta</taxon>
        <taxon>Embryophyta</taxon>
        <taxon>Tracheophyta</taxon>
        <taxon>Spermatophyta</taxon>
        <taxon>Magnoliopsida</taxon>
        <taxon>Amborellales</taxon>
        <taxon>Amborellaceae</taxon>
        <taxon>Amborella</taxon>
    </lineage>
</organism>
<keyword evidence="2" id="KW-1185">Reference proteome</keyword>
<dbReference type="AlphaFoldDB" id="W1NFL3"/>
<dbReference type="Proteomes" id="UP000017836">
    <property type="component" value="Unassembled WGS sequence"/>
</dbReference>
<evidence type="ECO:0000313" key="1">
    <source>
        <dbReference type="EMBL" id="ERM94597.1"/>
    </source>
</evidence>
<gene>
    <name evidence="1" type="ORF">AMTR_s00011p00086610</name>
</gene>
<dbReference type="EMBL" id="KI397507">
    <property type="protein sequence ID" value="ERM94597.1"/>
    <property type="molecule type" value="Genomic_DNA"/>
</dbReference>